<evidence type="ECO:0000313" key="1">
    <source>
        <dbReference type="Proteomes" id="UP001652625"/>
    </source>
</evidence>
<dbReference type="InterPro" id="IPR031526">
    <property type="entry name" value="DUF4698"/>
</dbReference>
<dbReference type="PANTHER" id="PTHR34754">
    <property type="entry name" value="COILED-COIL DOMAIN-CONTAINING PROTEIN 60"/>
    <property type="match status" value="1"/>
</dbReference>
<organism evidence="1 2">
    <name type="scientific">Hydra vulgaris</name>
    <name type="common">Hydra</name>
    <name type="synonym">Hydra attenuata</name>
    <dbReference type="NCBI Taxonomy" id="6087"/>
    <lineage>
        <taxon>Eukaryota</taxon>
        <taxon>Metazoa</taxon>
        <taxon>Cnidaria</taxon>
        <taxon>Hydrozoa</taxon>
        <taxon>Hydroidolina</taxon>
        <taxon>Anthoathecata</taxon>
        <taxon>Aplanulata</taxon>
        <taxon>Hydridae</taxon>
        <taxon>Hydra</taxon>
    </lineage>
</organism>
<evidence type="ECO:0000313" key="2">
    <source>
        <dbReference type="RefSeq" id="XP_065661545.1"/>
    </source>
</evidence>
<protein>
    <submittedName>
        <fullName evidence="2">Uncharacterized protein LOC101237469 isoform X3</fullName>
    </submittedName>
</protein>
<dbReference type="RefSeq" id="XP_065661545.1">
    <property type="nucleotide sequence ID" value="XM_065805473.1"/>
</dbReference>
<dbReference type="PANTHER" id="PTHR34754:SF1">
    <property type="entry name" value="COILED-COIL DOMAIN-CONTAINING PROTEIN 60"/>
    <property type="match status" value="1"/>
</dbReference>
<dbReference type="GeneID" id="101237469"/>
<accession>A0ABM4CII6</accession>
<proteinExistence type="predicted"/>
<keyword evidence="1" id="KW-1185">Reference proteome</keyword>
<gene>
    <name evidence="2" type="primary">LOC101237469</name>
</gene>
<reference evidence="2" key="1">
    <citation type="submission" date="2025-08" db="UniProtKB">
        <authorList>
            <consortium name="RefSeq"/>
        </authorList>
    </citation>
    <scope>IDENTIFICATION</scope>
</reference>
<sequence length="540" mass="63187">MTTTQHSDPASLSFNAFDVFKCIRQSGFLKKQDYNPQKLKAKSTNTYTLFPSENQWKITLNRRAQQKSCGFFAKTNAPYKEFGNVELNSNKLLLESLQHIGNWFLDEKARIKSTHNIPVFTKSAHDITDRSSRQILNYQVFGEHKKPDNGIALLKLHLEKNNKHIKAVKAGQLLSKCIFNDEKKNSNRNDSLAHAESSSERKMQKLYCRELQDYLQPSVNRVEIPSTSWRKQNEFLEKLKCFEILFNSVQNMTSKDLKNKTILSSDTLKKLRQEPIEFTEEGQSMSSTLELNNKEHKSRSVQVARKPITVISYNENTSSKSINASKSGNDIIPPWFKNYIKDEDKCFQHFGNNTNSKFHKDFLHHLKNSLQTSQNKLNEKMKNELDSHVDAHLQCIKFLQLREVREKDLHIMRKQVKDWRYKIASAIKVPEKCLRFVFHYPQEMLLFHGAFRFDILREQQTTLQLQDNEIVNEIIQRLAKHKHWKLPELSQSKFCLLIFSLPAYELCTYPMKEAAQYYSTAVLNLPGHILNEWLRARKLV</sequence>
<name>A0ABM4CII6_HYDVU</name>
<dbReference type="Proteomes" id="UP001652625">
    <property type="component" value="Chromosome 09"/>
</dbReference>